<name>A0ABS7I2G5_9MICO</name>
<accession>A0ABS7I2G5</accession>
<dbReference type="PROSITE" id="PS51318">
    <property type="entry name" value="TAT"/>
    <property type="match status" value="1"/>
</dbReference>
<reference evidence="1 2" key="1">
    <citation type="journal article" date="2021" name="MBio">
        <title>Poor Competitiveness of Bradyrhizobium in Pigeon Pea Root Colonization in Indian Soils.</title>
        <authorList>
            <person name="Chalasani D."/>
            <person name="Basu A."/>
            <person name="Pullabhotla S.V.S.R.N."/>
            <person name="Jorrin B."/>
            <person name="Neal A.L."/>
            <person name="Poole P.S."/>
            <person name="Podile A.R."/>
            <person name="Tkacz A."/>
        </authorList>
    </citation>
    <scope>NUCLEOTIDE SEQUENCE [LARGE SCALE GENOMIC DNA]</scope>
    <source>
        <strain evidence="1 2">HU12</strain>
    </source>
</reference>
<organism evidence="1 2">
    <name type="scientific">Microbacterium ureisolvens</name>
    <dbReference type="NCBI Taxonomy" id="2781186"/>
    <lineage>
        <taxon>Bacteria</taxon>
        <taxon>Bacillati</taxon>
        <taxon>Actinomycetota</taxon>
        <taxon>Actinomycetes</taxon>
        <taxon>Micrococcales</taxon>
        <taxon>Microbacteriaceae</taxon>
        <taxon>Microbacterium</taxon>
    </lineage>
</organism>
<evidence type="ECO:0000313" key="1">
    <source>
        <dbReference type="EMBL" id="MBW9110972.1"/>
    </source>
</evidence>
<proteinExistence type="predicted"/>
<keyword evidence="2" id="KW-1185">Reference proteome</keyword>
<dbReference type="Proteomes" id="UP000777440">
    <property type="component" value="Unassembled WGS sequence"/>
</dbReference>
<gene>
    <name evidence="1" type="ORF">JNB61_14420</name>
</gene>
<evidence type="ECO:0000313" key="2">
    <source>
        <dbReference type="Proteomes" id="UP000777440"/>
    </source>
</evidence>
<dbReference type="RefSeq" id="WP_220340081.1">
    <property type="nucleotide sequence ID" value="NZ_JAEUAX010000008.1"/>
</dbReference>
<protein>
    <submittedName>
        <fullName evidence="1">Uncharacterized protein</fullName>
    </submittedName>
</protein>
<sequence length="164" mass="16538">MTDTLARALAPSDTGIDRRKLLKMGVWAAPVVVLATAAPAAAASGPLTEQQAAALIAPSAPTNASTDKKVVAVKVAVNGTASTVIIATITVSPSGQGTWNGVAAPANGQSSFTTQPVTIPAGGSTTITFPEFQRGNQGHQLTFTVSFSVNGVQVPSRTQSLVVN</sequence>
<comment type="caution">
    <text evidence="1">The sequence shown here is derived from an EMBL/GenBank/DDBJ whole genome shotgun (WGS) entry which is preliminary data.</text>
</comment>
<dbReference type="EMBL" id="JAEUAX010000008">
    <property type="protein sequence ID" value="MBW9110972.1"/>
    <property type="molecule type" value="Genomic_DNA"/>
</dbReference>
<dbReference type="InterPro" id="IPR006311">
    <property type="entry name" value="TAT_signal"/>
</dbReference>